<dbReference type="AlphaFoldDB" id="A0A853JGC1"/>
<accession>A0A853JGC1</accession>
<evidence type="ECO:0000256" key="7">
    <source>
        <dbReference type="SAM" id="Phobius"/>
    </source>
</evidence>
<organism evidence="8 9">
    <name type="scientific">Luteimonas salinisoli</name>
    <dbReference type="NCBI Taxonomy" id="2752307"/>
    <lineage>
        <taxon>Bacteria</taxon>
        <taxon>Pseudomonadati</taxon>
        <taxon>Pseudomonadota</taxon>
        <taxon>Gammaproteobacteria</taxon>
        <taxon>Lysobacterales</taxon>
        <taxon>Lysobacteraceae</taxon>
        <taxon>Luteimonas</taxon>
    </lineage>
</organism>
<dbReference type="PANTHER" id="PTHR33884">
    <property type="entry name" value="UPF0410 PROTEIN YMGE"/>
    <property type="match status" value="1"/>
</dbReference>
<name>A0A853JGC1_9GAMM</name>
<keyword evidence="9" id="KW-1185">Reference proteome</keyword>
<evidence type="ECO:0000313" key="8">
    <source>
        <dbReference type="EMBL" id="NZA27498.1"/>
    </source>
</evidence>
<sequence length="87" mass="9022">MEPFGTSNWLAIILLGLVAGVLARLVTPGRRRLGIILTALLGIGGALLASWIGQQLGWYASGQPAGFLGALLGAILILGIAQLFRGR</sequence>
<dbReference type="GO" id="GO:0005886">
    <property type="term" value="C:plasma membrane"/>
    <property type="evidence" value="ECO:0007669"/>
    <property type="project" value="UniProtKB-SubCell"/>
</dbReference>
<evidence type="ECO:0000256" key="1">
    <source>
        <dbReference type="ARBA" id="ARBA00004651"/>
    </source>
</evidence>
<comment type="caution">
    <text evidence="8">The sequence shown here is derived from an EMBL/GenBank/DDBJ whole genome shotgun (WGS) entry which is preliminary data.</text>
</comment>
<dbReference type="InterPro" id="IPR007341">
    <property type="entry name" value="Transgly_assoc"/>
</dbReference>
<feature type="transmembrane region" description="Helical" evidence="7">
    <location>
        <begin position="65"/>
        <end position="84"/>
    </location>
</feature>
<dbReference type="Proteomes" id="UP000578091">
    <property type="component" value="Unassembled WGS sequence"/>
</dbReference>
<evidence type="ECO:0000256" key="6">
    <source>
        <dbReference type="ARBA" id="ARBA00023136"/>
    </source>
</evidence>
<evidence type="ECO:0000256" key="4">
    <source>
        <dbReference type="ARBA" id="ARBA00022692"/>
    </source>
</evidence>
<keyword evidence="4 7" id="KW-0812">Transmembrane</keyword>
<evidence type="ECO:0000256" key="3">
    <source>
        <dbReference type="ARBA" id="ARBA00022475"/>
    </source>
</evidence>
<feature type="transmembrane region" description="Helical" evidence="7">
    <location>
        <begin position="33"/>
        <end position="53"/>
    </location>
</feature>
<feature type="transmembrane region" description="Helical" evidence="7">
    <location>
        <begin position="6"/>
        <end position="26"/>
    </location>
</feature>
<evidence type="ECO:0000313" key="9">
    <source>
        <dbReference type="Proteomes" id="UP000578091"/>
    </source>
</evidence>
<keyword evidence="6 7" id="KW-0472">Membrane</keyword>
<dbReference type="RefSeq" id="WP_180679269.1">
    <property type="nucleotide sequence ID" value="NZ_JACCKA010000078.1"/>
</dbReference>
<comment type="similarity">
    <text evidence="2">Belongs to the UPF0410 family.</text>
</comment>
<dbReference type="Pfam" id="PF04226">
    <property type="entry name" value="Transgly_assoc"/>
    <property type="match status" value="1"/>
</dbReference>
<dbReference type="EMBL" id="JACCKA010000078">
    <property type="protein sequence ID" value="NZA27498.1"/>
    <property type="molecule type" value="Genomic_DNA"/>
</dbReference>
<dbReference type="PANTHER" id="PTHR33884:SF7">
    <property type="entry name" value="BSL8023 PROTEIN"/>
    <property type="match status" value="1"/>
</dbReference>
<keyword evidence="5 7" id="KW-1133">Transmembrane helix</keyword>
<evidence type="ECO:0000256" key="2">
    <source>
        <dbReference type="ARBA" id="ARBA00011006"/>
    </source>
</evidence>
<comment type="subcellular location">
    <subcellularLocation>
        <location evidence="1">Cell membrane</location>
        <topology evidence="1">Multi-pass membrane protein</topology>
    </subcellularLocation>
</comment>
<proteinExistence type="inferred from homology"/>
<evidence type="ECO:0000256" key="5">
    <source>
        <dbReference type="ARBA" id="ARBA00022989"/>
    </source>
</evidence>
<gene>
    <name evidence="8" type="ORF">H0E84_13995</name>
</gene>
<keyword evidence="3" id="KW-1003">Cell membrane</keyword>
<reference evidence="8 9" key="1">
    <citation type="submission" date="2020-07" db="EMBL/GenBank/DDBJ databases">
        <title>Luteimonas sp. SJ-92.</title>
        <authorList>
            <person name="Huang X.-X."/>
            <person name="Xu L."/>
            <person name="Sun J.-Q."/>
        </authorList>
    </citation>
    <scope>NUCLEOTIDE SEQUENCE [LARGE SCALE GENOMIC DNA]</scope>
    <source>
        <strain evidence="8 9">SJ-92</strain>
    </source>
</reference>
<protein>
    <submittedName>
        <fullName evidence="8">GlsB/YeaQ/YmgE family stress response membrane protein</fullName>
    </submittedName>
</protein>